<keyword evidence="3" id="KW-1185">Reference proteome</keyword>
<dbReference type="EMBL" id="OX459964">
    <property type="protein sequence ID" value="CAI9168850.1"/>
    <property type="molecule type" value="Genomic_DNA"/>
</dbReference>
<feature type="region of interest" description="Disordered" evidence="1">
    <location>
        <begin position="96"/>
        <end position="122"/>
    </location>
</feature>
<name>A0ABN8Z4U2_RANTA</name>
<gene>
    <name evidence="2" type="ORF">MRATA1EN1_LOCUS17812</name>
</gene>
<evidence type="ECO:0000313" key="2">
    <source>
        <dbReference type="EMBL" id="CAI9168850.1"/>
    </source>
</evidence>
<proteinExistence type="predicted"/>
<organism evidence="2 3">
    <name type="scientific">Rangifer tarandus platyrhynchus</name>
    <name type="common">Svalbard reindeer</name>
    <dbReference type="NCBI Taxonomy" id="3082113"/>
    <lineage>
        <taxon>Eukaryota</taxon>
        <taxon>Metazoa</taxon>
        <taxon>Chordata</taxon>
        <taxon>Craniata</taxon>
        <taxon>Vertebrata</taxon>
        <taxon>Euteleostomi</taxon>
        <taxon>Mammalia</taxon>
        <taxon>Eutheria</taxon>
        <taxon>Laurasiatheria</taxon>
        <taxon>Artiodactyla</taxon>
        <taxon>Ruminantia</taxon>
        <taxon>Pecora</taxon>
        <taxon>Cervidae</taxon>
        <taxon>Odocoileinae</taxon>
        <taxon>Rangifer</taxon>
    </lineage>
</organism>
<evidence type="ECO:0000256" key="1">
    <source>
        <dbReference type="SAM" id="MobiDB-lite"/>
    </source>
</evidence>
<dbReference type="Proteomes" id="UP001176941">
    <property type="component" value="Chromosome 28"/>
</dbReference>
<evidence type="ECO:0000313" key="3">
    <source>
        <dbReference type="Proteomes" id="UP001176941"/>
    </source>
</evidence>
<accession>A0ABN8Z4U2</accession>
<sequence length="150" mass="15687">MALKSPCTTLGTKIKFEEGTSTLPRGATIPKAESHFSAVEVSKLRDGGQEPGPLTPARQSCASKSLLSSPFGWRQQQGPLCEGVNVTCKANGQAVCRDRSPGGAKTGTERRPPPASCKSQMTSCTADFKSTVSKGDLQHFSGSSSRGGLE</sequence>
<protein>
    <submittedName>
        <fullName evidence="2">Uncharacterized protein</fullName>
    </submittedName>
</protein>
<reference evidence="2" key="1">
    <citation type="submission" date="2023-04" db="EMBL/GenBank/DDBJ databases">
        <authorList>
            <consortium name="ELIXIR-Norway"/>
        </authorList>
    </citation>
    <scope>NUCLEOTIDE SEQUENCE [LARGE SCALE GENOMIC DNA]</scope>
</reference>